<keyword evidence="1" id="KW-0812">Transmembrane</keyword>
<evidence type="ECO:0000313" key="3">
    <source>
        <dbReference type="Proteomes" id="UP000092713"/>
    </source>
</evidence>
<evidence type="ECO:0008006" key="4">
    <source>
        <dbReference type="Google" id="ProtNLM"/>
    </source>
</evidence>
<feature type="transmembrane region" description="Helical" evidence="1">
    <location>
        <begin position="49"/>
        <end position="70"/>
    </location>
</feature>
<dbReference type="STRING" id="1747903.ASR47_1001378"/>
<reference evidence="2 3" key="1">
    <citation type="submission" date="2016-04" db="EMBL/GenBank/DDBJ databases">
        <title>Draft genome sequence of Janthinobacterium psychrotolerans sp. nov., isolated from freshwater sediments in Denmark.</title>
        <authorList>
            <person name="Gong X."/>
            <person name="Skrivergaard S."/>
            <person name="Korsgaard B.S."/>
            <person name="Schreiber L."/>
            <person name="Marshall I.P."/>
            <person name="Finster K."/>
            <person name="Schramm A."/>
        </authorList>
    </citation>
    <scope>NUCLEOTIDE SEQUENCE [LARGE SCALE GENOMIC DNA]</scope>
    <source>
        <strain evidence="2 3">S3-2</strain>
    </source>
</reference>
<keyword evidence="1" id="KW-0472">Membrane</keyword>
<accession>A0A1A7BWL2</accession>
<gene>
    <name evidence="2" type="ORF">ASR47_1001378</name>
</gene>
<comment type="caution">
    <text evidence="2">The sequence shown here is derived from an EMBL/GenBank/DDBJ whole genome shotgun (WGS) entry which is preliminary data.</text>
</comment>
<dbReference type="OrthoDB" id="5785537at2"/>
<dbReference type="RefSeq" id="WP_065310666.1">
    <property type="nucleotide sequence ID" value="NZ_LOCQ01000062.1"/>
</dbReference>
<dbReference type="Pfam" id="PF10993">
    <property type="entry name" value="DUF2818"/>
    <property type="match status" value="1"/>
</dbReference>
<dbReference type="Proteomes" id="UP000092713">
    <property type="component" value="Unassembled WGS sequence"/>
</dbReference>
<dbReference type="PATRIC" id="fig|1747903.4.peg.391"/>
<keyword evidence="3" id="KW-1185">Reference proteome</keyword>
<dbReference type="InterPro" id="IPR016768">
    <property type="entry name" value="UCP019883"/>
</dbReference>
<evidence type="ECO:0000256" key="1">
    <source>
        <dbReference type="SAM" id="Phobius"/>
    </source>
</evidence>
<dbReference type="AlphaFoldDB" id="A0A1A7BWL2"/>
<sequence length="109" mass="12128">MDATVSSWLVIAMGILAANLPFFNDKLFAAVPLKKSAAPADGKGWRKPLALRLLEMVVLYFIVGGVAFMLEARLGNAFPQTWEFYAITGCLFLVLAFPGFVARYLRKRR</sequence>
<feature type="transmembrane region" description="Helical" evidence="1">
    <location>
        <begin position="82"/>
        <end position="105"/>
    </location>
</feature>
<evidence type="ECO:0000313" key="2">
    <source>
        <dbReference type="EMBL" id="OBV36900.1"/>
    </source>
</evidence>
<dbReference type="EMBL" id="LOCQ01000062">
    <property type="protein sequence ID" value="OBV36900.1"/>
    <property type="molecule type" value="Genomic_DNA"/>
</dbReference>
<keyword evidence="1" id="KW-1133">Transmembrane helix</keyword>
<dbReference type="PIRSF" id="PIRSF019883">
    <property type="entry name" value="UCP019883"/>
    <property type="match status" value="1"/>
</dbReference>
<proteinExistence type="predicted"/>
<name>A0A1A7BWL2_9BURK</name>
<feature type="transmembrane region" description="Helical" evidence="1">
    <location>
        <begin position="6"/>
        <end position="28"/>
    </location>
</feature>
<organism evidence="2 3">
    <name type="scientific">Janthinobacterium psychrotolerans</name>
    <dbReference type="NCBI Taxonomy" id="1747903"/>
    <lineage>
        <taxon>Bacteria</taxon>
        <taxon>Pseudomonadati</taxon>
        <taxon>Pseudomonadota</taxon>
        <taxon>Betaproteobacteria</taxon>
        <taxon>Burkholderiales</taxon>
        <taxon>Oxalobacteraceae</taxon>
        <taxon>Janthinobacterium</taxon>
    </lineage>
</organism>
<protein>
    <recommendedName>
        <fullName evidence="4">DUF2818 family protein</fullName>
    </recommendedName>
</protein>